<reference evidence="6" key="2">
    <citation type="submission" date="2025-08" db="UniProtKB">
        <authorList>
            <consortium name="RefSeq"/>
        </authorList>
    </citation>
    <scope>IDENTIFICATION</scope>
    <source>
        <tissue evidence="6">Leaf</tissue>
    </source>
</reference>
<protein>
    <recommendedName>
        <fullName evidence="4">Dirigent protein</fullName>
    </recommendedName>
</protein>
<dbReference type="GO" id="GO:0048046">
    <property type="term" value="C:apoplast"/>
    <property type="evidence" value="ECO:0007669"/>
    <property type="project" value="UniProtKB-SubCell"/>
</dbReference>
<evidence type="ECO:0000256" key="2">
    <source>
        <dbReference type="ARBA" id="ARBA00011738"/>
    </source>
</evidence>
<evidence type="ECO:0000313" key="5">
    <source>
        <dbReference type="Proteomes" id="UP000813463"/>
    </source>
</evidence>
<sequence>MKKSIVLFMNLFVFTAFGRADWPETSTWAKTERYGHEHITVLQFYFHEISIGESSTIALIAQAQPVDPNDVFPFGNLYMADELLTVGPEANSTLIGRAQGFSGSASQEGVNSFMSLCYSFVDGVYNGSSFNILGRNSILNPIRELPVVGGTGIFRMARGYAIAQTYDFNVTSGVVIVGYNVTLIHP</sequence>
<dbReference type="Proteomes" id="UP000813463">
    <property type="component" value="Chromosome 4"/>
</dbReference>
<dbReference type="PANTHER" id="PTHR21495">
    <property type="entry name" value="NUCLEOPORIN-RELATED"/>
    <property type="match status" value="1"/>
</dbReference>
<accession>A0A9R0ICM9</accession>
<comment type="similarity">
    <text evidence="1 4">Belongs to the plant dirigent protein family.</text>
</comment>
<evidence type="ECO:0000256" key="1">
    <source>
        <dbReference type="ARBA" id="ARBA00010746"/>
    </source>
</evidence>
<feature type="signal peptide" evidence="4">
    <location>
        <begin position="1"/>
        <end position="20"/>
    </location>
</feature>
<feature type="chain" id="PRO_5040544923" description="Dirigent protein" evidence="4">
    <location>
        <begin position="21"/>
        <end position="186"/>
    </location>
</feature>
<evidence type="ECO:0000256" key="3">
    <source>
        <dbReference type="ARBA" id="ARBA00022525"/>
    </source>
</evidence>
<dbReference type="GeneID" id="110786488"/>
<keyword evidence="3 4" id="KW-0964">Secreted</keyword>
<dbReference type="RefSeq" id="XP_021846736.1">
    <property type="nucleotide sequence ID" value="XM_021991044.2"/>
</dbReference>
<dbReference type="Pfam" id="PF03018">
    <property type="entry name" value="Dirigent"/>
    <property type="match status" value="1"/>
</dbReference>
<proteinExistence type="inferred from homology"/>
<dbReference type="InterPro" id="IPR004265">
    <property type="entry name" value="Dirigent"/>
</dbReference>
<dbReference type="OrthoDB" id="1657512at2759"/>
<keyword evidence="4" id="KW-0732">Signal</keyword>
<reference evidence="5" key="1">
    <citation type="journal article" date="2021" name="Nat. Commun.">
        <title>Genomic analyses provide insights into spinach domestication and the genetic basis of agronomic traits.</title>
        <authorList>
            <person name="Cai X."/>
            <person name="Sun X."/>
            <person name="Xu C."/>
            <person name="Sun H."/>
            <person name="Wang X."/>
            <person name="Ge C."/>
            <person name="Zhang Z."/>
            <person name="Wang Q."/>
            <person name="Fei Z."/>
            <person name="Jiao C."/>
            <person name="Wang Q."/>
        </authorList>
    </citation>
    <scope>NUCLEOTIDE SEQUENCE [LARGE SCALE GENOMIC DNA]</scope>
    <source>
        <strain evidence="5">cv. Varoflay</strain>
    </source>
</reference>
<evidence type="ECO:0000313" key="6">
    <source>
        <dbReference type="RefSeq" id="XP_021846736.1"/>
    </source>
</evidence>
<dbReference type="GO" id="GO:0009699">
    <property type="term" value="P:phenylpropanoid biosynthetic process"/>
    <property type="evidence" value="ECO:0007669"/>
    <property type="project" value="UniProtKB-ARBA"/>
</dbReference>
<comment type="function">
    <text evidence="4">Dirigent proteins impart stereoselectivity on the phenoxy radical-coupling reaction, yielding optically active lignans from two molecules of coniferyl alcohol in the biosynthesis of lignans, flavonolignans, and alkaloids and thus plays a central role in plant secondary metabolism.</text>
</comment>
<gene>
    <name evidence="6" type="primary">LOC110786488</name>
</gene>
<comment type="subunit">
    <text evidence="2 4">Homodimer.</text>
</comment>
<dbReference type="KEGG" id="soe:110786488"/>
<comment type="subcellular location">
    <subcellularLocation>
        <location evidence="4">Secreted</location>
        <location evidence="4">Extracellular space</location>
        <location evidence="4">Apoplast</location>
    </subcellularLocation>
</comment>
<dbReference type="AlphaFoldDB" id="A0A9R0ICM9"/>
<dbReference type="InterPro" id="IPR044859">
    <property type="entry name" value="Allene_oxi_cyc_Dirigent"/>
</dbReference>
<keyword evidence="5" id="KW-1185">Reference proteome</keyword>
<name>A0A9R0ICM9_SPIOL</name>
<dbReference type="Gene3D" id="2.40.480.10">
    <property type="entry name" value="Allene oxide cyclase-like"/>
    <property type="match status" value="1"/>
</dbReference>
<keyword evidence="4" id="KW-0052">Apoplast</keyword>
<evidence type="ECO:0000256" key="4">
    <source>
        <dbReference type="RuleBase" id="RU363099"/>
    </source>
</evidence>
<organism evidence="5 6">
    <name type="scientific">Spinacia oleracea</name>
    <name type="common">Spinach</name>
    <dbReference type="NCBI Taxonomy" id="3562"/>
    <lineage>
        <taxon>Eukaryota</taxon>
        <taxon>Viridiplantae</taxon>
        <taxon>Streptophyta</taxon>
        <taxon>Embryophyta</taxon>
        <taxon>Tracheophyta</taxon>
        <taxon>Spermatophyta</taxon>
        <taxon>Magnoliopsida</taxon>
        <taxon>eudicotyledons</taxon>
        <taxon>Gunneridae</taxon>
        <taxon>Pentapetalae</taxon>
        <taxon>Caryophyllales</taxon>
        <taxon>Chenopodiaceae</taxon>
        <taxon>Chenopodioideae</taxon>
        <taxon>Anserineae</taxon>
        <taxon>Spinacia</taxon>
    </lineage>
</organism>